<name>A0AAE0P277_SORBR</name>
<comment type="similarity">
    <text evidence="1">Belongs to the methyltransferase superfamily. LaeA methyltransferase family.</text>
</comment>
<evidence type="ECO:0000256" key="1">
    <source>
        <dbReference type="ARBA" id="ARBA00038158"/>
    </source>
</evidence>
<reference evidence="3" key="1">
    <citation type="journal article" date="2023" name="Mol. Phylogenet. Evol.">
        <title>Genome-scale phylogeny and comparative genomics of the fungal order Sordariales.</title>
        <authorList>
            <person name="Hensen N."/>
            <person name="Bonometti L."/>
            <person name="Westerberg I."/>
            <person name="Brannstrom I.O."/>
            <person name="Guillou S."/>
            <person name="Cros-Aarteil S."/>
            <person name="Calhoun S."/>
            <person name="Haridas S."/>
            <person name="Kuo A."/>
            <person name="Mondo S."/>
            <person name="Pangilinan J."/>
            <person name="Riley R."/>
            <person name="LaButti K."/>
            <person name="Andreopoulos B."/>
            <person name="Lipzen A."/>
            <person name="Chen C."/>
            <person name="Yan M."/>
            <person name="Daum C."/>
            <person name="Ng V."/>
            <person name="Clum A."/>
            <person name="Steindorff A."/>
            <person name="Ohm R.A."/>
            <person name="Martin F."/>
            <person name="Silar P."/>
            <person name="Natvig D.O."/>
            <person name="Lalanne C."/>
            <person name="Gautier V."/>
            <person name="Ament-Velasquez S.L."/>
            <person name="Kruys A."/>
            <person name="Hutchinson M.I."/>
            <person name="Powell A.J."/>
            <person name="Barry K."/>
            <person name="Miller A.N."/>
            <person name="Grigoriev I.V."/>
            <person name="Debuchy R."/>
            <person name="Gladieux P."/>
            <person name="Hiltunen Thoren M."/>
            <person name="Johannesson H."/>
        </authorList>
    </citation>
    <scope>NUCLEOTIDE SEQUENCE</scope>
    <source>
        <strain evidence="3">FGSC 1904</strain>
    </source>
</reference>
<dbReference type="AlphaFoldDB" id="A0AAE0P277"/>
<evidence type="ECO:0000313" key="4">
    <source>
        <dbReference type="Proteomes" id="UP001281003"/>
    </source>
</evidence>
<dbReference type="SUPFAM" id="SSF53335">
    <property type="entry name" value="S-adenosyl-L-methionine-dependent methyltransferases"/>
    <property type="match status" value="1"/>
</dbReference>
<feature type="compositionally biased region" description="Low complexity" evidence="2">
    <location>
        <begin position="59"/>
        <end position="71"/>
    </location>
</feature>
<accession>A0AAE0P277</accession>
<proteinExistence type="inferred from homology"/>
<dbReference type="PANTHER" id="PTHR43591:SF10">
    <property type="entry name" value="ABC TRANSMEMBRANE TYPE-1 DOMAIN-CONTAINING PROTEIN-RELATED"/>
    <property type="match status" value="1"/>
</dbReference>
<feature type="region of interest" description="Disordered" evidence="2">
    <location>
        <begin position="1"/>
        <end position="75"/>
    </location>
</feature>
<dbReference type="Gene3D" id="3.40.50.150">
    <property type="entry name" value="Vaccinia Virus protein VP39"/>
    <property type="match status" value="1"/>
</dbReference>
<keyword evidence="4" id="KW-1185">Reference proteome</keyword>
<comment type="caution">
    <text evidence="3">The sequence shown here is derived from an EMBL/GenBank/DDBJ whole genome shotgun (WGS) entry which is preliminary data.</text>
</comment>
<reference evidence="3" key="2">
    <citation type="submission" date="2023-07" db="EMBL/GenBank/DDBJ databases">
        <authorList>
            <consortium name="Lawrence Berkeley National Laboratory"/>
            <person name="Haridas S."/>
            <person name="Hensen N."/>
            <person name="Bonometti L."/>
            <person name="Westerberg I."/>
            <person name="Brannstrom I.O."/>
            <person name="Guillou S."/>
            <person name="Cros-Aarteil S."/>
            <person name="Calhoun S."/>
            <person name="Kuo A."/>
            <person name="Mondo S."/>
            <person name="Pangilinan J."/>
            <person name="Riley R."/>
            <person name="LaButti K."/>
            <person name="Andreopoulos B."/>
            <person name="Lipzen A."/>
            <person name="Chen C."/>
            <person name="Yanf M."/>
            <person name="Daum C."/>
            <person name="Ng V."/>
            <person name="Clum A."/>
            <person name="Steindorff A."/>
            <person name="Ohm R."/>
            <person name="Martin F."/>
            <person name="Silar P."/>
            <person name="Natvig D."/>
            <person name="Lalanne C."/>
            <person name="Gautier V."/>
            <person name="Ament-velasquez S.L."/>
            <person name="Kruys A."/>
            <person name="Hutchinson M.I."/>
            <person name="Powell A.J."/>
            <person name="Barry K."/>
            <person name="Miller A.N."/>
            <person name="Grigoriev I.V."/>
            <person name="Debuchy R."/>
            <person name="Gladieux P."/>
            <person name="Thoren M.H."/>
            <person name="Johannesson H."/>
        </authorList>
    </citation>
    <scope>NUCLEOTIDE SEQUENCE</scope>
    <source>
        <strain evidence="3">FGSC 1904</strain>
    </source>
</reference>
<protein>
    <submittedName>
        <fullName evidence="3">S-adenosyl-L-methionine-dependent methyltransferase</fullName>
    </submittedName>
</protein>
<evidence type="ECO:0000256" key="2">
    <source>
        <dbReference type="SAM" id="MobiDB-lite"/>
    </source>
</evidence>
<dbReference type="EMBL" id="JAUTDP010000012">
    <property type="protein sequence ID" value="KAK3391895.1"/>
    <property type="molecule type" value="Genomic_DNA"/>
</dbReference>
<gene>
    <name evidence="3" type="ORF">B0T20DRAFT_510277</name>
</gene>
<sequence length="411" mass="44728">MSTPAKRKAESPAPGSSPQPKPAPAGLASPTPASPERASTGPASPKAASTGPSTPGPASPKKASGASSPAAEVDTSDALTGAHWLEQEELERSEDADSSLGSDAESSTASVASSIFAYRTILGRTYHSDAATSTEYWAPNDDRHLDSLEIYYHGVELLNDFKLHMSPLKDDIERVLDIGTGKGYWAIDFADKFPNCEVIGTDISPVQPSWVPPNVRFEIDDASKPWTYAPNSFDLVHIRFLVGAIEDWDALYREAYKACKPGGWIEHYDHSPVVTSDDGSVKPGSALDTYGKLLAKAARKIGRDATLADNDTMEEGMKAAGFVNVQTKRMKMPLSPWSADKRLNDVGAYARATLNDDVEGVIQFLFSTVLGWTQEEINAFGSRVRRELLDMSIHGYYHWKYVWAQKPEDAE</sequence>
<dbReference type="InterPro" id="IPR029063">
    <property type="entry name" value="SAM-dependent_MTases_sf"/>
</dbReference>
<dbReference type="CDD" id="cd02440">
    <property type="entry name" value="AdoMet_MTases"/>
    <property type="match status" value="1"/>
</dbReference>
<dbReference type="PANTHER" id="PTHR43591">
    <property type="entry name" value="METHYLTRANSFERASE"/>
    <property type="match status" value="1"/>
</dbReference>
<dbReference type="GO" id="GO:0032259">
    <property type="term" value="P:methylation"/>
    <property type="evidence" value="ECO:0007669"/>
    <property type="project" value="UniProtKB-KW"/>
</dbReference>
<keyword evidence="3" id="KW-0489">Methyltransferase</keyword>
<dbReference type="Pfam" id="PF13489">
    <property type="entry name" value="Methyltransf_23"/>
    <property type="match status" value="1"/>
</dbReference>
<organism evidence="3 4">
    <name type="scientific">Sordaria brevicollis</name>
    <dbReference type="NCBI Taxonomy" id="83679"/>
    <lineage>
        <taxon>Eukaryota</taxon>
        <taxon>Fungi</taxon>
        <taxon>Dikarya</taxon>
        <taxon>Ascomycota</taxon>
        <taxon>Pezizomycotina</taxon>
        <taxon>Sordariomycetes</taxon>
        <taxon>Sordariomycetidae</taxon>
        <taxon>Sordariales</taxon>
        <taxon>Sordariaceae</taxon>
        <taxon>Sordaria</taxon>
    </lineage>
</organism>
<evidence type="ECO:0000313" key="3">
    <source>
        <dbReference type="EMBL" id="KAK3391895.1"/>
    </source>
</evidence>
<keyword evidence="3" id="KW-0808">Transferase</keyword>
<dbReference type="Proteomes" id="UP001281003">
    <property type="component" value="Unassembled WGS sequence"/>
</dbReference>
<dbReference type="GO" id="GO:0008168">
    <property type="term" value="F:methyltransferase activity"/>
    <property type="evidence" value="ECO:0007669"/>
    <property type="project" value="UniProtKB-KW"/>
</dbReference>